<dbReference type="Gene3D" id="3.30.565.10">
    <property type="entry name" value="Histidine kinase-like ATPase, C-terminal domain"/>
    <property type="match status" value="1"/>
</dbReference>
<keyword evidence="6" id="KW-0175">Coiled coil</keyword>
<feature type="domain" description="PAC" evidence="9">
    <location>
        <begin position="127"/>
        <end position="178"/>
    </location>
</feature>
<keyword evidence="5 10" id="KW-0418">Kinase</keyword>
<evidence type="ECO:0000313" key="11">
    <source>
        <dbReference type="Proteomes" id="UP000030184"/>
    </source>
</evidence>
<dbReference type="Pfam" id="PF00989">
    <property type="entry name" value="PAS"/>
    <property type="match status" value="1"/>
</dbReference>
<dbReference type="SMART" id="SM00388">
    <property type="entry name" value="HisKA"/>
    <property type="match status" value="1"/>
</dbReference>
<dbReference type="InterPro" id="IPR013767">
    <property type="entry name" value="PAS_fold"/>
</dbReference>
<dbReference type="PRINTS" id="PR00344">
    <property type="entry name" value="BCTRLSENSOR"/>
</dbReference>
<dbReference type="EMBL" id="BBNY01000003">
    <property type="protein sequence ID" value="GAL88481.1"/>
    <property type="molecule type" value="Genomic_DNA"/>
</dbReference>
<dbReference type="InterPro" id="IPR000014">
    <property type="entry name" value="PAS"/>
</dbReference>
<keyword evidence="4" id="KW-0808">Transferase</keyword>
<dbReference type="GO" id="GO:0000155">
    <property type="term" value="F:phosphorelay sensor kinase activity"/>
    <property type="evidence" value="ECO:0007669"/>
    <property type="project" value="InterPro"/>
</dbReference>
<dbReference type="Pfam" id="PF00512">
    <property type="entry name" value="HisKA"/>
    <property type="match status" value="1"/>
</dbReference>
<dbReference type="PANTHER" id="PTHR43304">
    <property type="entry name" value="PHYTOCHROME-LIKE PROTEIN CPH1"/>
    <property type="match status" value="1"/>
</dbReference>
<evidence type="ECO:0000313" key="10">
    <source>
        <dbReference type="EMBL" id="GAL88481.1"/>
    </source>
</evidence>
<dbReference type="SUPFAM" id="SSF55785">
    <property type="entry name" value="PYP-like sensor domain (PAS domain)"/>
    <property type="match status" value="3"/>
</dbReference>
<dbReference type="CDD" id="cd00130">
    <property type="entry name" value="PAS"/>
    <property type="match status" value="2"/>
</dbReference>
<dbReference type="InterPro" id="IPR052162">
    <property type="entry name" value="Sensor_kinase/Photoreceptor"/>
</dbReference>
<dbReference type="InterPro" id="IPR036890">
    <property type="entry name" value="HATPase_C_sf"/>
</dbReference>
<dbReference type="Gene3D" id="3.30.450.20">
    <property type="entry name" value="PAS domain"/>
    <property type="match status" value="3"/>
</dbReference>
<evidence type="ECO:0000256" key="3">
    <source>
        <dbReference type="ARBA" id="ARBA00022553"/>
    </source>
</evidence>
<feature type="domain" description="PAS" evidence="8">
    <location>
        <begin position="308"/>
        <end position="353"/>
    </location>
</feature>
<evidence type="ECO:0000256" key="1">
    <source>
        <dbReference type="ARBA" id="ARBA00000085"/>
    </source>
</evidence>
<name>A0A098LNB8_9FLAO</name>
<keyword evidence="3" id="KW-0597">Phosphoprotein</keyword>
<protein>
    <recommendedName>
        <fullName evidence="2">histidine kinase</fullName>
        <ecNumber evidence="2">2.7.13.3</ecNumber>
    </recommendedName>
</protein>
<dbReference type="EC" id="2.7.13.3" evidence="2"/>
<dbReference type="PANTHER" id="PTHR43304:SF1">
    <property type="entry name" value="PAC DOMAIN-CONTAINING PROTEIN"/>
    <property type="match status" value="1"/>
</dbReference>
<dbReference type="Proteomes" id="UP000030184">
    <property type="component" value="Unassembled WGS sequence"/>
</dbReference>
<dbReference type="AlphaFoldDB" id="A0A098LNB8"/>
<dbReference type="SMART" id="SM00086">
    <property type="entry name" value="PAC"/>
    <property type="match status" value="2"/>
</dbReference>
<dbReference type="FunFam" id="3.30.565.10:FF:000006">
    <property type="entry name" value="Sensor histidine kinase WalK"/>
    <property type="match status" value="1"/>
</dbReference>
<dbReference type="InterPro" id="IPR004358">
    <property type="entry name" value="Sig_transdc_His_kin-like_C"/>
</dbReference>
<evidence type="ECO:0000259" key="7">
    <source>
        <dbReference type="PROSITE" id="PS50109"/>
    </source>
</evidence>
<dbReference type="SMART" id="SM00387">
    <property type="entry name" value="HATPase_c"/>
    <property type="match status" value="1"/>
</dbReference>
<feature type="domain" description="Histidine kinase" evidence="7">
    <location>
        <begin position="451"/>
        <end position="658"/>
    </location>
</feature>
<dbReference type="SMART" id="SM00091">
    <property type="entry name" value="PAS"/>
    <property type="match status" value="3"/>
</dbReference>
<evidence type="ECO:0000256" key="2">
    <source>
        <dbReference type="ARBA" id="ARBA00012438"/>
    </source>
</evidence>
<dbReference type="CDD" id="cd00082">
    <property type="entry name" value="HisKA"/>
    <property type="match status" value="1"/>
</dbReference>
<dbReference type="PROSITE" id="PS50112">
    <property type="entry name" value="PAS"/>
    <property type="match status" value="2"/>
</dbReference>
<dbReference type="InterPro" id="IPR035965">
    <property type="entry name" value="PAS-like_dom_sf"/>
</dbReference>
<dbReference type="InterPro" id="IPR003594">
    <property type="entry name" value="HATPase_dom"/>
</dbReference>
<dbReference type="InterPro" id="IPR005467">
    <property type="entry name" value="His_kinase_dom"/>
</dbReference>
<evidence type="ECO:0000256" key="6">
    <source>
        <dbReference type="SAM" id="Coils"/>
    </source>
</evidence>
<feature type="coiled-coil region" evidence="6">
    <location>
        <begin position="424"/>
        <end position="451"/>
    </location>
</feature>
<dbReference type="PROSITE" id="PS50113">
    <property type="entry name" value="PAC"/>
    <property type="match status" value="2"/>
</dbReference>
<dbReference type="PROSITE" id="PS50109">
    <property type="entry name" value="HIS_KIN"/>
    <property type="match status" value="1"/>
</dbReference>
<dbReference type="InterPro" id="IPR001610">
    <property type="entry name" value="PAC"/>
</dbReference>
<dbReference type="InterPro" id="IPR000700">
    <property type="entry name" value="PAS-assoc_C"/>
</dbReference>
<sequence>MSQNKIDILQRALAREKSARKQAEKILESKAAELYEANRKLEKSYTELEDLLNRTDSQLQGVFENIVDAYVIMDLMGNILKMNEPAVNLLGFKHSKEDFNLLEMVDPSEVNRVTSSFKTLLEEGSLTDFNIKIITRKQEQKLVHINASIIYDKGQPVAAQGIVRDITQAKKAEKQLIDSENRLSTIILNLDSGVLLEDENRKIILTNRKFCDLFKIPVSPAQLKGQDCSNAAQKNKILFKNPDAFVSRISDILENKKEVLGDELLMVNGRILERDYVPIYENSIYRGHLWTYRDVTLRRKYRKSLEAQRQKYRNIIANMNLGLIEVDNNDKILMVNQSFTEMSGYSEQELIGKIGNKLFCVDNNNTIIETENLKRQVGESNSYEIKVKNKAGAHRHWLVSGAPNYNLNGEVVGSIGIHLDITDLKALEIQKENLLVQLEKSNDELQEYAHIVSHDLKSPLRSINALVSWLKEDNKEKLDDASMQNFTLIETTLEKMEQLISDVLEYSCVTTDESEKVAVNLDEVLLDLIKIMYKPEHVTIKILNKLPTLRGDKTKLQQLFQNLISNAIKFIDKEQGLININVKDVETHYQFSIEDNGIGIEERFHNKIFKIFHALNKSKDSTGIGLSIVKKIVDLHEGNIWLESEPNVGTTFYFTLKK</sequence>
<dbReference type="Pfam" id="PF13426">
    <property type="entry name" value="PAS_9"/>
    <property type="match status" value="2"/>
</dbReference>
<keyword evidence="11" id="KW-1185">Reference proteome</keyword>
<feature type="domain" description="PAC" evidence="9">
    <location>
        <begin position="381"/>
        <end position="433"/>
    </location>
</feature>
<evidence type="ECO:0000259" key="9">
    <source>
        <dbReference type="PROSITE" id="PS50113"/>
    </source>
</evidence>
<organism evidence="10 11">
    <name type="scientific">Jejuia pallidilutea</name>
    <dbReference type="NCBI Taxonomy" id="504487"/>
    <lineage>
        <taxon>Bacteria</taxon>
        <taxon>Pseudomonadati</taxon>
        <taxon>Bacteroidota</taxon>
        <taxon>Flavobacteriia</taxon>
        <taxon>Flavobacteriales</taxon>
        <taxon>Flavobacteriaceae</taxon>
        <taxon>Jejuia</taxon>
    </lineage>
</organism>
<gene>
    <name evidence="10" type="ORF">JCM19538_2994</name>
</gene>
<dbReference type="OrthoDB" id="9781208at2"/>
<dbReference type="SUPFAM" id="SSF47384">
    <property type="entry name" value="Homodimeric domain of signal transducing histidine kinase"/>
    <property type="match status" value="1"/>
</dbReference>
<dbReference type="Pfam" id="PF02518">
    <property type="entry name" value="HATPase_c"/>
    <property type="match status" value="1"/>
</dbReference>
<evidence type="ECO:0000259" key="8">
    <source>
        <dbReference type="PROSITE" id="PS50112"/>
    </source>
</evidence>
<dbReference type="SUPFAM" id="SSF55874">
    <property type="entry name" value="ATPase domain of HSP90 chaperone/DNA topoisomerase II/histidine kinase"/>
    <property type="match status" value="1"/>
</dbReference>
<comment type="caution">
    <text evidence="10">The sequence shown here is derived from an EMBL/GenBank/DDBJ whole genome shotgun (WGS) entry which is preliminary data.</text>
</comment>
<dbReference type="InterPro" id="IPR036097">
    <property type="entry name" value="HisK_dim/P_sf"/>
</dbReference>
<dbReference type="Gene3D" id="1.10.287.130">
    <property type="match status" value="1"/>
</dbReference>
<evidence type="ECO:0000256" key="4">
    <source>
        <dbReference type="ARBA" id="ARBA00022679"/>
    </source>
</evidence>
<dbReference type="InterPro" id="IPR003661">
    <property type="entry name" value="HisK_dim/P_dom"/>
</dbReference>
<feature type="domain" description="PAS" evidence="8">
    <location>
        <begin position="55"/>
        <end position="124"/>
    </location>
</feature>
<dbReference type="NCBIfam" id="TIGR00229">
    <property type="entry name" value="sensory_box"/>
    <property type="match status" value="2"/>
</dbReference>
<comment type="catalytic activity">
    <reaction evidence="1">
        <text>ATP + protein L-histidine = ADP + protein N-phospho-L-histidine.</text>
        <dbReference type="EC" id="2.7.13.3"/>
    </reaction>
</comment>
<evidence type="ECO:0000256" key="5">
    <source>
        <dbReference type="ARBA" id="ARBA00022777"/>
    </source>
</evidence>
<dbReference type="RefSeq" id="WP_045371268.1">
    <property type="nucleotide sequence ID" value="NZ_BBNY01000003.1"/>
</dbReference>
<reference evidence="11" key="1">
    <citation type="journal article" date="2014" name="Genome Announc.">
        <title>Draft Genome Sequence of Marine Flavobacterium Jejuia pallidilutea Strain 11shimoA1 and Pigmentation Mutants.</title>
        <authorList>
            <person name="Takatani N."/>
            <person name="Nakanishi M."/>
            <person name="Meirelles P."/>
            <person name="Mino S."/>
            <person name="Suda W."/>
            <person name="Oshima K."/>
            <person name="Hattori M."/>
            <person name="Ohkuma M."/>
            <person name="Hosokawa M."/>
            <person name="Miyashita K."/>
            <person name="Thompson F.L."/>
            <person name="Niwa A."/>
            <person name="Sawabe T."/>
            <person name="Sawabe T."/>
        </authorList>
    </citation>
    <scope>NUCLEOTIDE SEQUENCE [LARGE SCALE GENOMIC DNA]</scope>
    <source>
        <strain evidence="11">JCM 19538</strain>
    </source>
</reference>
<proteinExistence type="predicted"/>
<feature type="coiled-coil region" evidence="6">
    <location>
        <begin position="6"/>
        <end position="58"/>
    </location>
</feature>
<accession>A0A098LNB8</accession>